<sequence length="310" mass="35482">MLHMNLIVSLLRIFSIVLYVKHYVQGNKSRLQERFGGRYEIVRVDEQHDSGGVLSQISFTAFGRVYVVIVNPDDSQFDLSYRLTVGEETATPSDRSYHYRGHLKGNRLHSATLSRIQSGVYVGSIYTGNDSIYIEPAIIHQLSADERDLLVFHSSALEVSRISETLSRNGLSVPLDTLFMSTLEGDDITVRRVRRQIRPTENEVKNRCPLKIVADYKFFSIVGKNNTALTTRYIVNMVARVNEIYTVVNWDEDEEETELDRGRFVNMGFSIRELKILDKPSDQPGHYNSRDVVNNGIWNSNRLLEAFHSC</sequence>
<dbReference type="GO" id="GO:0007219">
    <property type="term" value="P:Notch signaling pathway"/>
    <property type="evidence" value="ECO:0007669"/>
    <property type="project" value="TreeGrafter"/>
</dbReference>
<feature type="signal peptide" evidence="1">
    <location>
        <begin position="1"/>
        <end position="26"/>
    </location>
</feature>
<dbReference type="InterPro" id="IPR051489">
    <property type="entry name" value="ADAM_Metalloproteinase"/>
</dbReference>
<dbReference type="GO" id="GO:0005886">
    <property type="term" value="C:plasma membrane"/>
    <property type="evidence" value="ECO:0007669"/>
    <property type="project" value="TreeGrafter"/>
</dbReference>
<dbReference type="EMBL" id="JAHQIW010001200">
    <property type="protein sequence ID" value="KAJ1351698.1"/>
    <property type="molecule type" value="Genomic_DNA"/>
</dbReference>
<proteinExistence type="predicted"/>
<feature type="chain" id="PRO_5042021680" evidence="1">
    <location>
        <begin position="27"/>
        <end position="310"/>
    </location>
</feature>
<dbReference type="Pfam" id="PF13688">
    <property type="entry name" value="Reprolysin_5"/>
    <property type="match status" value="1"/>
</dbReference>
<keyword evidence="3" id="KW-1185">Reference proteome</keyword>
<dbReference type="InterPro" id="IPR024079">
    <property type="entry name" value="MetalloPept_cat_dom_sf"/>
</dbReference>
<protein>
    <submittedName>
        <fullName evidence="2">Disintegrin</fullName>
    </submittedName>
</protein>
<evidence type="ECO:0000256" key="1">
    <source>
        <dbReference type="SAM" id="SignalP"/>
    </source>
</evidence>
<dbReference type="Proteomes" id="UP001196413">
    <property type="component" value="Unassembled WGS sequence"/>
</dbReference>
<dbReference type="PANTHER" id="PTHR45702">
    <property type="entry name" value="ADAM10/ADAM17 METALLOPEPTIDASE FAMILY MEMBER"/>
    <property type="match status" value="1"/>
</dbReference>
<dbReference type="SUPFAM" id="SSF55486">
    <property type="entry name" value="Metalloproteases ('zincins'), catalytic domain"/>
    <property type="match status" value="1"/>
</dbReference>
<name>A0AAD5M724_PARTN</name>
<gene>
    <name evidence="2" type="primary">ADM-4</name>
    <name evidence="2" type="ORF">KIN20_007815</name>
</gene>
<accession>A0AAD5M724</accession>
<keyword evidence="1" id="KW-0732">Signal</keyword>
<dbReference type="GO" id="GO:0004222">
    <property type="term" value="F:metalloendopeptidase activity"/>
    <property type="evidence" value="ECO:0007669"/>
    <property type="project" value="TreeGrafter"/>
</dbReference>
<dbReference type="GO" id="GO:0006509">
    <property type="term" value="P:membrane protein ectodomain proteolysis"/>
    <property type="evidence" value="ECO:0007669"/>
    <property type="project" value="TreeGrafter"/>
</dbReference>
<comment type="caution">
    <text evidence="2">The sequence shown here is derived from an EMBL/GenBank/DDBJ whole genome shotgun (WGS) entry which is preliminary data.</text>
</comment>
<organism evidence="2 3">
    <name type="scientific">Parelaphostrongylus tenuis</name>
    <name type="common">Meningeal worm</name>
    <dbReference type="NCBI Taxonomy" id="148309"/>
    <lineage>
        <taxon>Eukaryota</taxon>
        <taxon>Metazoa</taxon>
        <taxon>Ecdysozoa</taxon>
        <taxon>Nematoda</taxon>
        <taxon>Chromadorea</taxon>
        <taxon>Rhabditida</taxon>
        <taxon>Rhabditina</taxon>
        <taxon>Rhabditomorpha</taxon>
        <taxon>Strongyloidea</taxon>
        <taxon>Metastrongylidae</taxon>
        <taxon>Parelaphostrongylus</taxon>
    </lineage>
</organism>
<evidence type="ECO:0000313" key="3">
    <source>
        <dbReference type="Proteomes" id="UP001196413"/>
    </source>
</evidence>
<reference evidence="2" key="1">
    <citation type="submission" date="2021-06" db="EMBL/GenBank/DDBJ databases">
        <title>Parelaphostrongylus tenuis whole genome reference sequence.</title>
        <authorList>
            <person name="Garwood T.J."/>
            <person name="Larsen P.A."/>
            <person name="Fountain-Jones N.M."/>
            <person name="Garbe J.R."/>
            <person name="Macchietto M.G."/>
            <person name="Kania S.A."/>
            <person name="Gerhold R.W."/>
            <person name="Richards J.E."/>
            <person name="Wolf T.M."/>
        </authorList>
    </citation>
    <scope>NUCLEOTIDE SEQUENCE</scope>
    <source>
        <strain evidence="2">MNPRO001-30</strain>
        <tissue evidence="2">Meninges</tissue>
    </source>
</reference>
<dbReference type="AlphaFoldDB" id="A0AAD5M724"/>
<dbReference type="PANTHER" id="PTHR45702:SF6">
    <property type="entry name" value="DISINTEGRIN AND METALLOPROTEINASE DOMAIN-CONTAINING PROTEIN 17"/>
    <property type="match status" value="1"/>
</dbReference>
<evidence type="ECO:0000313" key="2">
    <source>
        <dbReference type="EMBL" id="KAJ1351698.1"/>
    </source>
</evidence>
<dbReference type="Gene3D" id="3.40.390.10">
    <property type="entry name" value="Collagenase (Catalytic Domain)"/>
    <property type="match status" value="1"/>
</dbReference>